<evidence type="ECO:0000256" key="5">
    <source>
        <dbReference type="ARBA" id="ARBA00022989"/>
    </source>
</evidence>
<name>A0A423T9N5_PENVA</name>
<gene>
    <name evidence="8" type="ORF">C7M84_008416</name>
</gene>
<keyword evidence="5 7" id="KW-1133">Transmembrane helix</keyword>
<feature type="transmembrane region" description="Helical" evidence="7">
    <location>
        <begin position="396"/>
        <end position="415"/>
    </location>
</feature>
<dbReference type="PANTHER" id="PTHR16024:SF6">
    <property type="entry name" value="XK-RELATED PROTEIN"/>
    <property type="match status" value="1"/>
</dbReference>
<keyword evidence="9" id="KW-1185">Reference proteome</keyword>
<dbReference type="AlphaFoldDB" id="A0A423T9N5"/>
<dbReference type="PANTHER" id="PTHR16024">
    <property type="entry name" value="XK-RELATED PROTEIN"/>
    <property type="match status" value="1"/>
</dbReference>
<sequence>MGADFTFQFSRLDELLLIKSFVMYLVDIVFTINTIWGVYKDDKSLKELYLSCFLIPNILAGIKSLHWYWLQYYGGDLTREEKRREEKKSTWVFRLVFFFFSPIPRFVDVLRLGLRERHEVLGACSRVEADAAYKQYLEAATTLCVLRFFEVFLMDAPLLTLKLQDLVEAYQEGDELRSLIIDFISILYKLYKVSDVMMSYTTKTKKWWHMENPQKYENLSHIESARKGTINLPGKLGLMALHYSQIACKCLCYALVTLLSYKWLIYPLVGLRWAANFCIYFFSRSFRRFGSPGAEISRTLTAVIFGGIELFTHFTTTKGKQLGYILLFHALDGVEVMTTFTLTTFDVSELVITLSQAYTLGDMTSVTGISVAPTISGAVTESPLPTALIYLRDPKYVLLALWVLAMLTRAFYYVILHPNVWM</sequence>
<feature type="transmembrane region" description="Helical" evidence="7">
    <location>
        <begin position="48"/>
        <end position="69"/>
    </location>
</feature>
<keyword evidence="6 7" id="KW-0472">Membrane</keyword>
<accession>A0A423T9N5</accession>
<dbReference type="Pfam" id="PF09815">
    <property type="entry name" value="XK-related"/>
    <property type="match status" value="1"/>
</dbReference>
<keyword evidence="3" id="KW-1003">Cell membrane</keyword>
<feature type="transmembrane region" description="Helical" evidence="7">
    <location>
        <begin position="89"/>
        <end position="107"/>
    </location>
</feature>
<dbReference type="GO" id="GO:0005886">
    <property type="term" value="C:plasma membrane"/>
    <property type="evidence" value="ECO:0007669"/>
    <property type="project" value="UniProtKB-SubCell"/>
</dbReference>
<evidence type="ECO:0000256" key="2">
    <source>
        <dbReference type="ARBA" id="ARBA00008789"/>
    </source>
</evidence>
<comment type="caution">
    <text evidence="8">The sequence shown here is derived from an EMBL/GenBank/DDBJ whole genome shotgun (WGS) entry which is preliminary data.</text>
</comment>
<dbReference type="OrthoDB" id="6370057at2759"/>
<comment type="similarity">
    <text evidence="2 7">Belongs to the XK family.</text>
</comment>
<dbReference type="EMBL" id="QCYY01002058">
    <property type="protein sequence ID" value="ROT73154.1"/>
    <property type="molecule type" value="Genomic_DNA"/>
</dbReference>
<keyword evidence="4 7" id="KW-0812">Transmembrane</keyword>
<dbReference type="Proteomes" id="UP000283509">
    <property type="component" value="Unassembled WGS sequence"/>
</dbReference>
<evidence type="ECO:0000256" key="7">
    <source>
        <dbReference type="RuleBase" id="RU910716"/>
    </source>
</evidence>
<proteinExistence type="inferred from homology"/>
<evidence type="ECO:0000256" key="1">
    <source>
        <dbReference type="ARBA" id="ARBA00004651"/>
    </source>
</evidence>
<feature type="transmembrane region" description="Helical" evidence="7">
    <location>
        <begin position="15"/>
        <end position="36"/>
    </location>
</feature>
<comment type="subcellular location">
    <subcellularLocation>
        <location evidence="1">Cell membrane</location>
        <topology evidence="1">Multi-pass membrane protein</topology>
    </subcellularLocation>
    <subcellularLocation>
        <location evidence="7">Membrane</location>
        <topology evidence="7">Multi-pass membrane protein</topology>
    </subcellularLocation>
</comment>
<protein>
    <recommendedName>
        <fullName evidence="7">XK-related protein</fullName>
    </recommendedName>
</protein>
<reference evidence="8 9" key="2">
    <citation type="submission" date="2019-01" db="EMBL/GenBank/DDBJ databases">
        <title>The decoding of complex shrimp genome reveals the adaptation for benthos swimmer, frequently molting mechanism and breeding impact on genome.</title>
        <authorList>
            <person name="Sun Y."/>
            <person name="Gao Y."/>
            <person name="Yu Y."/>
        </authorList>
    </citation>
    <scope>NUCLEOTIDE SEQUENCE [LARGE SCALE GENOMIC DNA]</scope>
    <source>
        <tissue evidence="8">Muscle</tissue>
    </source>
</reference>
<feature type="transmembrane region" description="Helical" evidence="7">
    <location>
        <begin position="264"/>
        <end position="282"/>
    </location>
</feature>
<evidence type="ECO:0000313" key="9">
    <source>
        <dbReference type="Proteomes" id="UP000283509"/>
    </source>
</evidence>
<evidence type="ECO:0000313" key="8">
    <source>
        <dbReference type="EMBL" id="ROT73154.1"/>
    </source>
</evidence>
<evidence type="ECO:0000256" key="6">
    <source>
        <dbReference type="ARBA" id="ARBA00023136"/>
    </source>
</evidence>
<organism evidence="8 9">
    <name type="scientific">Penaeus vannamei</name>
    <name type="common">Whiteleg shrimp</name>
    <name type="synonym">Litopenaeus vannamei</name>
    <dbReference type="NCBI Taxonomy" id="6689"/>
    <lineage>
        <taxon>Eukaryota</taxon>
        <taxon>Metazoa</taxon>
        <taxon>Ecdysozoa</taxon>
        <taxon>Arthropoda</taxon>
        <taxon>Crustacea</taxon>
        <taxon>Multicrustacea</taxon>
        <taxon>Malacostraca</taxon>
        <taxon>Eumalacostraca</taxon>
        <taxon>Eucarida</taxon>
        <taxon>Decapoda</taxon>
        <taxon>Dendrobranchiata</taxon>
        <taxon>Penaeoidea</taxon>
        <taxon>Penaeidae</taxon>
        <taxon>Penaeus</taxon>
    </lineage>
</organism>
<dbReference type="InterPro" id="IPR018629">
    <property type="entry name" value="XK-rel"/>
</dbReference>
<evidence type="ECO:0000256" key="4">
    <source>
        <dbReference type="ARBA" id="ARBA00022692"/>
    </source>
</evidence>
<feature type="transmembrane region" description="Helical" evidence="7">
    <location>
        <begin position="236"/>
        <end position="258"/>
    </location>
</feature>
<dbReference type="InterPro" id="IPR050895">
    <property type="entry name" value="XK-related_scramblase"/>
</dbReference>
<evidence type="ECO:0000256" key="3">
    <source>
        <dbReference type="ARBA" id="ARBA00022475"/>
    </source>
</evidence>
<reference evidence="8 9" key="1">
    <citation type="submission" date="2018-04" db="EMBL/GenBank/DDBJ databases">
        <authorList>
            <person name="Zhang X."/>
            <person name="Yuan J."/>
            <person name="Li F."/>
            <person name="Xiang J."/>
        </authorList>
    </citation>
    <scope>NUCLEOTIDE SEQUENCE [LARGE SCALE GENOMIC DNA]</scope>
    <source>
        <tissue evidence="8">Muscle</tissue>
    </source>
</reference>